<feature type="compositionally biased region" description="Low complexity" evidence="1">
    <location>
        <begin position="31"/>
        <end position="45"/>
    </location>
</feature>
<protein>
    <recommendedName>
        <fullName evidence="3">Lipoprotein</fullName>
    </recommendedName>
</protein>
<dbReference type="PROSITE" id="PS51257">
    <property type="entry name" value="PROKAR_LIPOPROTEIN"/>
    <property type="match status" value="1"/>
</dbReference>
<evidence type="ECO:0000256" key="1">
    <source>
        <dbReference type="SAM" id="MobiDB-lite"/>
    </source>
</evidence>
<evidence type="ECO:0000313" key="2">
    <source>
        <dbReference type="EMBL" id="SBS79582.1"/>
    </source>
</evidence>
<organism evidence="2">
    <name type="scientific">uncultured Mycobacterium sp</name>
    <dbReference type="NCBI Taxonomy" id="171292"/>
    <lineage>
        <taxon>Bacteria</taxon>
        <taxon>Bacillati</taxon>
        <taxon>Actinomycetota</taxon>
        <taxon>Actinomycetes</taxon>
        <taxon>Mycobacteriales</taxon>
        <taxon>Mycobacteriaceae</taxon>
        <taxon>Mycobacterium</taxon>
        <taxon>environmental samples</taxon>
    </lineage>
</organism>
<name>A0A1Y5PLL8_9MYCO</name>
<reference evidence="2" key="1">
    <citation type="submission" date="2016-03" db="EMBL/GenBank/DDBJ databases">
        <authorList>
            <person name="Ploux O."/>
        </authorList>
    </citation>
    <scope>NUCLEOTIDE SEQUENCE</scope>
    <source>
        <strain evidence="2">UC10</strain>
    </source>
</reference>
<gene>
    <name evidence="2" type="ORF">MHPYR_800006</name>
</gene>
<evidence type="ECO:0008006" key="3">
    <source>
        <dbReference type="Google" id="ProtNLM"/>
    </source>
</evidence>
<proteinExistence type="predicted"/>
<dbReference type="AlphaFoldDB" id="A0A1Y5PLL8"/>
<feature type="region of interest" description="Disordered" evidence="1">
    <location>
        <begin position="29"/>
        <end position="54"/>
    </location>
</feature>
<accession>A0A1Y5PLL8</accession>
<sequence length="204" mass="20786">MPVMKNVLAAAAGGVVVIGVAAGCGAGGPAGTSSAPASASAAQSVTESNPPGDIPDNQAFVSYTAADGSYTLKYPEGWARTDSGSTVTFSDKYNSITVGPHDGFYQPTETYARTVEVPGIAAHTPGFTAADVSTVQRSAGPVIVISYQADSPPSPVTGKSVRQDVARYEYAHGGRGAVVTLAAPTGSDTVDPWRTVTDSFAWLR</sequence>
<dbReference type="EMBL" id="FLQS01000079">
    <property type="protein sequence ID" value="SBS79582.1"/>
    <property type="molecule type" value="Genomic_DNA"/>
</dbReference>